<dbReference type="PANTHER" id="PTHR13007:SF19">
    <property type="entry name" value="PRE-MRNA-SPLICING FACTOR 18"/>
    <property type="match status" value="1"/>
</dbReference>
<evidence type="ECO:0000256" key="3">
    <source>
        <dbReference type="ARBA" id="ARBA00018242"/>
    </source>
</evidence>
<feature type="compositionally biased region" description="Basic and acidic residues" evidence="8">
    <location>
        <begin position="105"/>
        <end position="126"/>
    </location>
</feature>
<dbReference type="Pfam" id="PF02840">
    <property type="entry name" value="Prp18"/>
    <property type="match status" value="1"/>
</dbReference>
<feature type="compositionally biased region" description="Basic and acidic residues" evidence="8">
    <location>
        <begin position="191"/>
        <end position="216"/>
    </location>
</feature>
<dbReference type="GO" id="GO:0000350">
    <property type="term" value="P:generation of catalytic spliceosome for second transesterification step"/>
    <property type="evidence" value="ECO:0007669"/>
    <property type="project" value="TreeGrafter"/>
</dbReference>
<dbReference type="EMBL" id="BNJQ01000018">
    <property type="protein sequence ID" value="GHP07917.1"/>
    <property type="molecule type" value="Genomic_DNA"/>
</dbReference>
<gene>
    <name evidence="10" type="ORF">PPROV_000665900</name>
</gene>
<organism evidence="10 11">
    <name type="scientific">Pycnococcus provasolii</name>
    <dbReference type="NCBI Taxonomy" id="41880"/>
    <lineage>
        <taxon>Eukaryota</taxon>
        <taxon>Viridiplantae</taxon>
        <taxon>Chlorophyta</taxon>
        <taxon>Pseudoscourfieldiophyceae</taxon>
        <taxon>Pseudoscourfieldiales</taxon>
        <taxon>Pycnococcaceae</taxon>
        <taxon>Pycnococcus</taxon>
    </lineage>
</organism>
<dbReference type="Proteomes" id="UP000660262">
    <property type="component" value="Unassembled WGS sequence"/>
</dbReference>
<dbReference type="AlphaFoldDB" id="A0A830HSJ7"/>
<dbReference type="InterPro" id="IPR039979">
    <property type="entry name" value="PRPF18"/>
</dbReference>
<dbReference type="GO" id="GO:0005682">
    <property type="term" value="C:U5 snRNP"/>
    <property type="evidence" value="ECO:0007669"/>
    <property type="project" value="TreeGrafter"/>
</dbReference>
<dbReference type="InterPro" id="IPR014906">
    <property type="entry name" value="PRP4-like"/>
</dbReference>
<comment type="caution">
    <text evidence="10">The sequence shown here is derived from an EMBL/GenBank/DDBJ whole genome shotgun (WGS) entry which is preliminary data.</text>
</comment>
<accession>A0A830HSJ7</accession>
<evidence type="ECO:0000256" key="6">
    <source>
        <dbReference type="ARBA" id="ARBA00023187"/>
    </source>
</evidence>
<evidence type="ECO:0000256" key="1">
    <source>
        <dbReference type="ARBA" id="ARBA00004123"/>
    </source>
</evidence>
<protein>
    <recommendedName>
        <fullName evidence="3">Pre-mRNA-splicing factor 18</fullName>
    </recommendedName>
</protein>
<keyword evidence="5" id="KW-0747">Spliceosome</keyword>
<comment type="subcellular location">
    <subcellularLocation>
        <location evidence="1">Nucleus</location>
    </subcellularLocation>
</comment>
<dbReference type="InterPro" id="IPR004098">
    <property type="entry name" value="Prp18"/>
</dbReference>
<dbReference type="SUPFAM" id="SSF47938">
    <property type="entry name" value="Functional domain of the splicing factor Prp18"/>
    <property type="match status" value="1"/>
</dbReference>
<proteinExistence type="inferred from homology"/>
<keyword evidence="4" id="KW-0507">mRNA processing</keyword>
<name>A0A830HSJ7_9CHLO</name>
<evidence type="ECO:0000259" key="9">
    <source>
        <dbReference type="SMART" id="SM00500"/>
    </source>
</evidence>
<feature type="region of interest" description="Disordered" evidence="8">
    <location>
        <begin position="191"/>
        <end position="245"/>
    </location>
</feature>
<sequence>MSSLQALLSQKRKQKEHAYATSNNDAVDEASLGGSVVNKKPKKYMSRAALLKLEEEQQQLALRDSAGTLLGSDADAANANNAASLISGDEGRGGSGAAGTARTKGRIDAGERASASAREDGKDHADNQGTMSLSEVIRRLRRLGQPATLFGENLDDRIKRLEVAQENIKYDDEALGGQQINVQQLIEREEEEARRREEMERIAKADGDAKAAREKLQQQQHGRSNAGAGAGAATSQEGEPKTEEDRLAAAFAQAAKAAAAIAEEETKAPEEKLLSWLRRKLAEWEADLEARSEQDKATMDGKQATMQLKQSKIAFAPLFEKLETRTLDDDLVRGFSQMMSHMQAGNYMAASDMYVKVAIGNAAWPIGVTSVGIHERKSRERIGSQSSAHIMNDEASRKFLQAMKRMITWMEASEKALAKATRR</sequence>
<dbReference type="InterPro" id="IPR036285">
    <property type="entry name" value="PRP4-like_sf"/>
</dbReference>
<dbReference type="GO" id="GO:0071021">
    <property type="term" value="C:U2-type post-spliceosomal complex"/>
    <property type="evidence" value="ECO:0007669"/>
    <property type="project" value="TreeGrafter"/>
</dbReference>
<keyword evidence="7" id="KW-0539">Nucleus</keyword>
<evidence type="ECO:0000313" key="10">
    <source>
        <dbReference type="EMBL" id="GHP07917.1"/>
    </source>
</evidence>
<evidence type="ECO:0000256" key="7">
    <source>
        <dbReference type="ARBA" id="ARBA00023242"/>
    </source>
</evidence>
<dbReference type="OrthoDB" id="10261918at2759"/>
<dbReference type="Gene3D" id="1.20.940.10">
    <property type="entry name" value="Functional domain of the splicing factor Prp18"/>
    <property type="match status" value="1"/>
</dbReference>
<comment type="similarity">
    <text evidence="2">Belongs to the PRP18 family.</text>
</comment>
<reference evidence="10" key="1">
    <citation type="submission" date="2020-10" db="EMBL/GenBank/DDBJ databases">
        <title>Unveiling of a novel bifunctional photoreceptor, Dualchrome1, isolated from a cosmopolitan green alga.</title>
        <authorList>
            <person name="Suzuki S."/>
            <person name="Kawachi M."/>
        </authorList>
    </citation>
    <scope>NUCLEOTIDE SEQUENCE</scope>
    <source>
        <strain evidence="10">NIES 2893</strain>
    </source>
</reference>
<dbReference type="SMART" id="SM00500">
    <property type="entry name" value="SFM"/>
    <property type="match status" value="1"/>
</dbReference>
<evidence type="ECO:0000256" key="5">
    <source>
        <dbReference type="ARBA" id="ARBA00022728"/>
    </source>
</evidence>
<dbReference type="Gene3D" id="4.10.280.110">
    <property type="entry name" value="Pre-mRNA processing factor 4 domain"/>
    <property type="match status" value="1"/>
</dbReference>
<keyword evidence="6" id="KW-0508">mRNA splicing</keyword>
<feature type="domain" description="Pre-mRNA processing factor 4 (PRP4)-like" evidence="9">
    <location>
        <begin position="131"/>
        <end position="175"/>
    </location>
</feature>
<evidence type="ECO:0000256" key="8">
    <source>
        <dbReference type="SAM" id="MobiDB-lite"/>
    </source>
</evidence>
<evidence type="ECO:0000256" key="4">
    <source>
        <dbReference type="ARBA" id="ARBA00022664"/>
    </source>
</evidence>
<dbReference type="GO" id="GO:0046540">
    <property type="term" value="C:U4/U6 x U5 tri-snRNP complex"/>
    <property type="evidence" value="ECO:0007669"/>
    <property type="project" value="TreeGrafter"/>
</dbReference>
<dbReference type="SUPFAM" id="SSF158230">
    <property type="entry name" value="PRP4-like"/>
    <property type="match status" value="1"/>
</dbReference>
<dbReference type="Pfam" id="PF08799">
    <property type="entry name" value="PRP4"/>
    <property type="match status" value="1"/>
</dbReference>
<feature type="region of interest" description="Disordered" evidence="8">
    <location>
        <begin position="1"/>
        <end position="34"/>
    </location>
</feature>
<evidence type="ECO:0000313" key="11">
    <source>
        <dbReference type="Proteomes" id="UP000660262"/>
    </source>
</evidence>
<dbReference type="PANTHER" id="PTHR13007">
    <property type="entry name" value="PRE-MRNA SPLICING FACTOR-RELATED"/>
    <property type="match status" value="1"/>
</dbReference>
<keyword evidence="11" id="KW-1185">Reference proteome</keyword>
<feature type="region of interest" description="Disordered" evidence="8">
    <location>
        <begin position="84"/>
        <end position="130"/>
    </location>
</feature>
<evidence type="ECO:0000256" key="2">
    <source>
        <dbReference type="ARBA" id="ARBA00008137"/>
    </source>
</evidence>